<reference evidence="1 2" key="1">
    <citation type="journal article" date="2020" name="ISME J.">
        <title>Comparative genomics reveals insights into cyanobacterial evolution and habitat adaptation.</title>
        <authorList>
            <person name="Chen M.Y."/>
            <person name="Teng W.K."/>
            <person name="Zhao L."/>
            <person name="Hu C.X."/>
            <person name="Zhou Y.K."/>
            <person name="Han B.P."/>
            <person name="Song L.R."/>
            <person name="Shu W.S."/>
        </authorList>
    </citation>
    <scope>NUCLEOTIDE SEQUENCE [LARGE SCALE GENOMIC DNA]</scope>
    <source>
        <strain evidence="1 2">FACHB-723</strain>
    </source>
</reference>
<evidence type="ECO:0008006" key="3">
    <source>
        <dbReference type="Google" id="ProtNLM"/>
    </source>
</evidence>
<evidence type="ECO:0000313" key="1">
    <source>
        <dbReference type="EMBL" id="MBD2189993.1"/>
    </source>
</evidence>
<proteinExistence type="predicted"/>
<organism evidence="1 2">
    <name type="scientific">Pseudanabaena mucicola FACHB-723</name>
    <dbReference type="NCBI Taxonomy" id="2692860"/>
    <lineage>
        <taxon>Bacteria</taxon>
        <taxon>Bacillati</taxon>
        <taxon>Cyanobacteriota</taxon>
        <taxon>Cyanophyceae</taxon>
        <taxon>Pseudanabaenales</taxon>
        <taxon>Pseudanabaenaceae</taxon>
        <taxon>Pseudanabaena</taxon>
    </lineage>
</organism>
<comment type="caution">
    <text evidence="1">The sequence shown here is derived from an EMBL/GenBank/DDBJ whole genome shotgun (WGS) entry which is preliminary data.</text>
</comment>
<name>A0ABR8A1U4_9CYAN</name>
<sequence length="72" mass="7712">MDINSTDDTKISIACKVPASWVTEIDALALLGGITRSQWVANWIATGLGKTDDPEARREAIRIASNLIAKSA</sequence>
<protein>
    <recommendedName>
        <fullName evidence="3">CopG family transcriptional regulator</fullName>
    </recommendedName>
</protein>
<dbReference type="Proteomes" id="UP000642094">
    <property type="component" value="Unassembled WGS sequence"/>
</dbReference>
<evidence type="ECO:0000313" key="2">
    <source>
        <dbReference type="Proteomes" id="UP000642094"/>
    </source>
</evidence>
<dbReference type="RefSeq" id="WP_190404802.1">
    <property type="nucleotide sequence ID" value="NZ_JACJQB010000067.1"/>
</dbReference>
<dbReference type="EMBL" id="JACJQB010000067">
    <property type="protein sequence ID" value="MBD2189993.1"/>
    <property type="molecule type" value="Genomic_DNA"/>
</dbReference>
<accession>A0ABR8A1U4</accession>
<gene>
    <name evidence="1" type="ORF">H6F41_17850</name>
</gene>
<keyword evidence="2" id="KW-1185">Reference proteome</keyword>